<name>A0A1J7J1F0_9PEZI</name>
<dbReference type="OrthoDB" id="10604647at2759"/>
<proteinExistence type="predicted"/>
<gene>
    <name evidence="2" type="ORF">CONLIGDRAFT_667083</name>
</gene>
<sequence>MGCTSSKQQSSKEETSVPNHGGNRHELTPAKPIKSADAYKHTRSADHEAVPAGWSHRTVNEPTRSKTATGRSVSLAPPTGFPGYPRRAVARILGPDSAAEPSDRAQSRITEGTSATGLTPAWDRVANRVADRGDAGHLTKASVDESLAHNLSNGEWMKTNLNSFVNNPKKAEANRAMETGKKKAGLCVL</sequence>
<keyword evidence="3" id="KW-1185">Reference proteome</keyword>
<feature type="region of interest" description="Disordered" evidence="1">
    <location>
        <begin position="1"/>
        <end position="82"/>
    </location>
</feature>
<accession>A0A1J7J1F0</accession>
<dbReference type="AlphaFoldDB" id="A0A1J7J1F0"/>
<reference evidence="2 3" key="1">
    <citation type="submission" date="2016-10" db="EMBL/GenBank/DDBJ databases">
        <title>Draft genome sequence of Coniochaeta ligniaria NRRL30616, a lignocellulolytic fungus for bioabatement of inhibitors in plant biomass hydrolysates.</title>
        <authorList>
            <consortium name="DOE Joint Genome Institute"/>
            <person name="Jimenez D.J."/>
            <person name="Hector R.E."/>
            <person name="Riley R."/>
            <person name="Sun H."/>
            <person name="Grigoriev I.V."/>
            <person name="Van Elsas J.D."/>
            <person name="Nichols N.N."/>
        </authorList>
    </citation>
    <scope>NUCLEOTIDE SEQUENCE [LARGE SCALE GENOMIC DNA]</scope>
    <source>
        <strain evidence="2 3">NRRL 30616</strain>
    </source>
</reference>
<dbReference type="EMBL" id="KV875094">
    <property type="protein sequence ID" value="OIW33855.1"/>
    <property type="molecule type" value="Genomic_DNA"/>
</dbReference>
<feature type="compositionally biased region" description="Polar residues" evidence="1">
    <location>
        <begin position="60"/>
        <end position="72"/>
    </location>
</feature>
<dbReference type="Proteomes" id="UP000182658">
    <property type="component" value="Unassembled WGS sequence"/>
</dbReference>
<evidence type="ECO:0000256" key="1">
    <source>
        <dbReference type="SAM" id="MobiDB-lite"/>
    </source>
</evidence>
<evidence type="ECO:0000313" key="2">
    <source>
        <dbReference type="EMBL" id="OIW33855.1"/>
    </source>
</evidence>
<evidence type="ECO:0000313" key="3">
    <source>
        <dbReference type="Proteomes" id="UP000182658"/>
    </source>
</evidence>
<protein>
    <submittedName>
        <fullName evidence="2">Uncharacterized protein</fullName>
    </submittedName>
</protein>
<dbReference type="InParanoid" id="A0A1J7J1F0"/>
<feature type="compositionally biased region" description="Basic and acidic residues" evidence="1">
    <location>
        <begin position="37"/>
        <end position="49"/>
    </location>
</feature>
<organism evidence="2 3">
    <name type="scientific">Coniochaeta ligniaria NRRL 30616</name>
    <dbReference type="NCBI Taxonomy" id="1408157"/>
    <lineage>
        <taxon>Eukaryota</taxon>
        <taxon>Fungi</taxon>
        <taxon>Dikarya</taxon>
        <taxon>Ascomycota</taxon>
        <taxon>Pezizomycotina</taxon>
        <taxon>Sordariomycetes</taxon>
        <taxon>Sordariomycetidae</taxon>
        <taxon>Coniochaetales</taxon>
        <taxon>Coniochaetaceae</taxon>
        <taxon>Coniochaeta</taxon>
    </lineage>
</organism>